<dbReference type="Proteomes" id="UP001281614">
    <property type="component" value="Unassembled WGS sequence"/>
</dbReference>
<name>A0AAE0DE40_COLKA</name>
<proteinExistence type="predicted"/>
<organism evidence="2 3">
    <name type="scientific">Colletotrichum kahawae</name>
    <name type="common">Coffee berry disease fungus</name>
    <dbReference type="NCBI Taxonomy" id="34407"/>
    <lineage>
        <taxon>Eukaryota</taxon>
        <taxon>Fungi</taxon>
        <taxon>Dikarya</taxon>
        <taxon>Ascomycota</taxon>
        <taxon>Pezizomycotina</taxon>
        <taxon>Sordariomycetes</taxon>
        <taxon>Hypocreomycetidae</taxon>
        <taxon>Glomerellales</taxon>
        <taxon>Glomerellaceae</taxon>
        <taxon>Colletotrichum</taxon>
        <taxon>Colletotrichum gloeosporioides species complex</taxon>
    </lineage>
</organism>
<gene>
    <name evidence="2" type="ORF">CKAH01_02992</name>
</gene>
<accession>A0AAE0DE40</accession>
<dbReference type="AlphaFoldDB" id="A0AAE0DE40"/>
<dbReference type="EMBL" id="VYYT01000002">
    <property type="protein sequence ID" value="KAK2779644.1"/>
    <property type="molecule type" value="Genomic_DNA"/>
</dbReference>
<keyword evidence="3" id="KW-1185">Reference proteome</keyword>
<protein>
    <submittedName>
        <fullName evidence="2">Uncharacterized protein</fullName>
    </submittedName>
</protein>
<evidence type="ECO:0000256" key="1">
    <source>
        <dbReference type="SAM" id="MobiDB-lite"/>
    </source>
</evidence>
<feature type="region of interest" description="Disordered" evidence="1">
    <location>
        <begin position="145"/>
        <end position="164"/>
    </location>
</feature>
<evidence type="ECO:0000313" key="2">
    <source>
        <dbReference type="EMBL" id="KAK2779644.1"/>
    </source>
</evidence>
<reference evidence="2" key="1">
    <citation type="submission" date="2023-02" db="EMBL/GenBank/DDBJ databases">
        <title>Colletotrichum kahawae CIFC_Que2 genome sequencing and assembly.</title>
        <authorList>
            <person name="Baroncelli R."/>
        </authorList>
    </citation>
    <scope>NUCLEOTIDE SEQUENCE</scope>
    <source>
        <strain evidence="2">CIFC_Que2</strain>
    </source>
</reference>
<evidence type="ECO:0000313" key="3">
    <source>
        <dbReference type="Proteomes" id="UP001281614"/>
    </source>
</evidence>
<sequence length="328" mass="35980">MAVRELEAFEDTPLDASLGDAVSSPGLIMQMGILAEGDSRKSDAQSSYSVFRLPNRSEQISAGKSQQYHPLSVKAAANISLLAMLVINISNYQKFDDQRILFRVQDGSTRNKATFREARAGPGIGPPRLSPAAGGWIRSRMSRRFARPQQYQERDSPSPDGKLPDGFTLPFRIIDRLAKPSARSSVSLGSDGTAALRMESGISDDQEMMPTIVFRMPIKPSAILGRFRGGLPLFQSVDQQRDLKAVSLAGLRSSTLPGNTQLIIANLPDHTDTQSWASKLEQPALPEAHHEAPQPNHIKCFRRSDHDRLAFLHFSVHVGAVAEADVRT</sequence>
<comment type="caution">
    <text evidence="2">The sequence shown here is derived from an EMBL/GenBank/DDBJ whole genome shotgun (WGS) entry which is preliminary data.</text>
</comment>